<dbReference type="GO" id="GO:0000049">
    <property type="term" value="F:tRNA binding"/>
    <property type="evidence" value="ECO:0007669"/>
    <property type="project" value="UniProtKB-KW"/>
</dbReference>
<dbReference type="EC" id="2.8.1.13" evidence="10"/>
<dbReference type="InterPro" id="IPR023382">
    <property type="entry name" value="MnmA-like_central_sf"/>
</dbReference>
<comment type="function">
    <text evidence="9 10">Catalyzes the 2-thiolation of uridine at the wobble position (U34) of tRNA, leading to the formation of s(2)U34.</text>
</comment>
<evidence type="ECO:0000256" key="5">
    <source>
        <dbReference type="ARBA" id="ARBA00022840"/>
    </source>
</evidence>
<dbReference type="FunFam" id="2.30.30.280:FF:000001">
    <property type="entry name" value="tRNA-specific 2-thiouridylase MnmA"/>
    <property type="match status" value="1"/>
</dbReference>
<dbReference type="STRING" id="869279.SE15_07675"/>
<dbReference type="AlphaFoldDB" id="A0A0P6YDR1"/>
<organism evidence="13 14">
    <name type="scientific">Thermanaerothrix daxensis</name>
    <dbReference type="NCBI Taxonomy" id="869279"/>
    <lineage>
        <taxon>Bacteria</taxon>
        <taxon>Bacillati</taxon>
        <taxon>Chloroflexota</taxon>
        <taxon>Anaerolineae</taxon>
        <taxon>Anaerolineales</taxon>
        <taxon>Anaerolineaceae</taxon>
        <taxon>Thermanaerothrix</taxon>
    </lineage>
</organism>
<dbReference type="InterPro" id="IPR046884">
    <property type="entry name" value="MnmA-like_central"/>
</dbReference>
<evidence type="ECO:0000313" key="13">
    <source>
        <dbReference type="EMBL" id="KPL83137.1"/>
    </source>
</evidence>
<protein>
    <recommendedName>
        <fullName evidence="10">tRNA-specific 2-thiouridylase MnmA</fullName>
        <ecNumber evidence="10">2.8.1.13</ecNumber>
    </recommendedName>
</protein>
<feature type="site" description="Interaction with tRNA" evidence="10">
    <location>
        <position position="130"/>
    </location>
</feature>
<comment type="similarity">
    <text evidence="10">Belongs to the MnmA/TRMU family.</text>
</comment>
<gene>
    <name evidence="10" type="primary">mnmA</name>
    <name evidence="13" type="ORF">SE15_07675</name>
</gene>
<feature type="active site" description="Cysteine persulfide intermediate" evidence="10">
    <location>
        <position position="202"/>
    </location>
</feature>
<evidence type="ECO:0000256" key="9">
    <source>
        <dbReference type="ARBA" id="ARBA00056575"/>
    </source>
</evidence>
<dbReference type="InterPro" id="IPR004506">
    <property type="entry name" value="MnmA-like"/>
</dbReference>
<evidence type="ECO:0000256" key="3">
    <source>
        <dbReference type="ARBA" id="ARBA00022694"/>
    </source>
</evidence>
<feature type="binding site" evidence="10">
    <location>
        <position position="38"/>
    </location>
    <ligand>
        <name>ATP</name>
        <dbReference type="ChEBI" id="CHEBI:30616"/>
    </ligand>
</feature>
<dbReference type="GO" id="GO:0005524">
    <property type="term" value="F:ATP binding"/>
    <property type="evidence" value="ECO:0007669"/>
    <property type="project" value="UniProtKB-KW"/>
</dbReference>
<keyword evidence="10" id="KW-0963">Cytoplasm</keyword>
<dbReference type="PANTHER" id="PTHR11933:SF5">
    <property type="entry name" value="MITOCHONDRIAL TRNA-SPECIFIC 2-THIOURIDYLASE 1"/>
    <property type="match status" value="1"/>
</dbReference>
<dbReference type="Pfam" id="PF20259">
    <property type="entry name" value="tRNA_Me_trans_M"/>
    <property type="match status" value="1"/>
</dbReference>
<dbReference type="SUPFAM" id="SSF52402">
    <property type="entry name" value="Adenine nucleotide alpha hydrolases-like"/>
    <property type="match status" value="1"/>
</dbReference>
<evidence type="ECO:0000256" key="1">
    <source>
        <dbReference type="ARBA" id="ARBA00022555"/>
    </source>
</evidence>
<keyword evidence="1 10" id="KW-0820">tRNA-binding</keyword>
<keyword evidence="3 10" id="KW-0819">tRNA processing</keyword>
<keyword evidence="2 10" id="KW-0808">Transferase</keyword>
<accession>A0A0P6YDR1</accession>
<dbReference type="GO" id="GO:0103016">
    <property type="term" value="F:tRNA-uridine 2-sulfurtransferase activity"/>
    <property type="evidence" value="ECO:0007669"/>
    <property type="project" value="UniProtKB-EC"/>
</dbReference>
<dbReference type="PATRIC" id="fig|869279.4.peg.2265"/>
<dbReference type="Gene3D" id="2.40.30.10">
    <property type="entry name" value="Translation factors"/>
    <property type="match status" value="1"/>
</dbReference>
<dbReference type="Pfam" id="PF03054">
    <property type="entry name" value="tRNA_Me_trans"/>
    <property type="match status" value="1"/>
</dbReference>
<reference evidence="13 14" key="1">
    <citation type="submission" date="2015-07" db="EMBL/GenBank/DDBJ databases">
        <title>Whole genome sequence of Thermanaerothrix daxensis DSM 23592.</title>
        <authorList>
            <person name="Hemp J."/>
            <person name="Ward L.M."/>
            <person name="Pace L.A."/>
            <person name="Fischer W.W."/>
        </authorList>
    </citation>
    <scope>NUCLEOTIDE SEQUENCE [LARGE SCALE GENOMIC DNA]</scope>
    <source>
        <strain evidence="13 14">GNS-1</strain>
    </source>
</reference>
<feature type="site" description="Interaction with tRNA" evidence="10">
    <location>
        <position position="341"/>
    </location>
</feature>
<feature type="region of interest" description="Interaction with tRNA" evidence="10">
    <location>
        <begin position="308"/>
        <end position="309"/>
    </location>
</feature>
<dbReference type="InterPro" id="IPR014729">
    <property type="entry name" value="Rossmann-like_a/b/a_fold"/>
</dbReference>
<keyword evidence="7 10" id="KW-1015">Disulfide bond</keyword>
<feature type="active site" description="Nucleophile" evidence="10">
    <location>
        <position position="105"/>
    </location>
</feature>
<feature type="domain" description="tRNA-specific 2-thiouridylase MnmA-like C-terminal" evidence="11">
    <location>
        <begin position="286"/>
        <end position="357"/>
    </location>
</feature>
<feature type="disulfide bond" description="Alternate" evidence="10">
    <location>
        <begin position="105"/>
        <end position="202"/>
    </location>
</feature>
<evidence type="ECO:0000256" key="10">
    <source>
        <dbReference type="HAMAP-Rule" id="MF_00144"/>
    </source>
</evidence>
<feature type="region of interest" description="Interaction with tRNA" evidence="10">
    <location>
        <begin position="152"/>
        <end position="154"/>
    </location>
</feature>
<feature type="binding site" evidence="10">
    <location>
        <begin position="12"/>
        <end position="19"/>
    </location>
    <ligand>
        <name>ATP</name>
        <dbReference type="ChEBI" id="CHEBI:30616"/>
    </ligand>
</feature>
<dbReference type="GO" id="GO:0005737">
    <property type="term" value="C:cytoplasm"/>
    <property type="evidence" value="ECO:0007669"/>
    <property type="project" value="UniProtKB-SubCell"/>
</dbReference>
<evidence type="ECO:0000256" key="7">
    <source>
        <dbReference type="ARBA" id="ARBA00023157"/>
    </source>
</evidence>
<dbReference type="PANTHER" id="PTHR11933">
    <property type="entry name" value="TRNA 5-METHYLAMINOMETHYL-2-THIOURIDYLATE -METHYLTRANSFERASE"/>
    <property type="match status" value="1"/>
</dbReference>
<evidence type="ECO:0000256" key="6">
    <source>
        <dbReference type="ARBA" id="ARBA00022884"/>
    </source>
</evidence>
<dbReference type="NCBIfam" id="TIGR00420">
    <property type="entry name" value="trmU"/>
    <property type="match status" value="1"/>
</dbReference>
<comment type="caution">
    <text evidence="13">The sequence shown here is derived from an EMBL/GenBank/DDBJ whole genome shotgun (WGS) entry which is preliminary data.</text>
</comment>
<feature type="domain" description="tRNA-specific 2-thiouridylase MnmA-like central" evidence="12">
    <location>
        <begin position="210"/>
        <end position="275"/>
    </location>
</feature>
<keyword evidence="14" id="KW-1185">Reference proteome</keyword>
<dbReference type="InterPro" id="IPR046885">
    <property type="entry name" value="MnmA-like_C"/>
</dbReference>
<keyword evidence="4 10" id="KW-0547">Nucleotide-binding</keyword>
<keyword evidence="6 10" id="KW-0694">RNA-binding</keyword>
<evidence type="ECO:0000259" key="11">
    <source>
        <dbReference type="Pfam" id="PF20258"/>
    </source>
</evidence>
<comment type="catalytic activity">
    <reaction evidence="8 10">
        <text>S-sulfanyl-L-cysteinyl-[protein] + uridine(34) in tRNA + AH2 + ATP = 2-thiouridine(34) in tRNA + L-cysteinyl-[protein] + A + AMP + diphosphate + H(+)</text>
        <dbReference type="Rhea" id="RHEA:47032"/>
        <dbReference type="Rhea" id="RHEA-COMP:10131"/>
        <dbReference type="Rhea" id="RHEA-COMP:11726"/>
        <dbReference type="Rhea" id="RHEA-COMP:11727"/>
        <dbReference type="Rhea" id="RHEA-COMP:11728"/>
        <dbReference type="ChEBI" id="CHEBI:13193"/>
        <dbReference type="ChEBI" id="CHEBI:15378"/>
        <dbReference type="ChEBI" id="CHEBI:17499"/>
        <dbReference type="ChEBI" id="CHEBI:29950"/>
        <dbReference type="ChEBI" id="CHEBI:30616"/>
        <dbReference type="ChEBI" id="CHEBI:33019"/>
        <dbReference type="ChEBI" id="CHEBI:61963"/>
        <dbReference type="ChEBI" id="CHEBI:65315"/>
        <dbReference type="ChEBI" id="CHEBI:87170"/>
        <dbReference type="ChEBI" id="CHEBI:456215"/>
        <dbReference type="EC" id="2.8.1.13"/>
    </reaction>
</comment>
<dbReference type="RefSeq" id="WP_054521530.1">
    <property type="nucleotide sequence ID" value="NZ_LGKO01000004.1"/>
</dbReference>
<dbReference type="Gene3D" id="3.40.50.620">
    <property type="entry name" value="HUPs"/>
    <property type="match status" value="1"/>
</dbReference>
<dbReference type="FunFam" id="3.40.50.620:FF:000115">
    <property type="entry name" value="tRNA-specific 2-thiouridylase MnmA"/>
    <property type="match status" value="1"/>
</dbReference>
<dbReference type="Proteomes" id="UP000050544">
    <property type="component" value="Unassembled WGS sequence"/>
</dbReference>
<sequence>MEPDRNPKVVVAMSGGVDSSVAAALLVEQGYDVTGMMLRLWSEPGKEDLNRCCTPDAMMMARRVAAKLGIPFYVVDVREKFREWVVGAFIQGYLTGMTPNPCLVCNRQIRWGLLLQQALSLGAQWLATGHYARIERDQQGRFLLLRALDANKDQSYVLSVLGQEELRHTLLPIGGYTKPQVRELARAFGLPVAERSESQDLCFLAGEDYRDFLVRHAPEVIRPGRIVNREGEVLGEHHGLAFYTIGQRKGLGVTSSRPLYVIDKDIRQNLLIVGHLEDLGKTVLHGAPVNWVLGEPPAERFRAEVKIRYTANPLPATVIVETPQQVRVEFDQAVRDITPGQRAVFYDGDVVVGGGTIVSASNR</sequence>
<dbReference type="HAMAP" id="MF_00144">
    <property type="entry name" value="tRNA_thiouridyl_MnmA"/>
    <property type="match status" value="1"/>
</dbReference>
<evidence type="ECO:0000256" key="8">
    <source>
        <dbReference type="ARBA" id="ARBA00051542"/>
    </source>
</evidence>
<comment type="subcellular location">
    <subcellularLocation>
        <location evidence="10">Cytoplasm</location>
    </subcellularLocation>
</comment>
<dbReference type="Gene3D" id="2.30.30.280">
    <property type="entry name" value="Adenine nucleotide alpha hydrolases-like domains"/>
    <property type="match status" value="1"/>
</dbReference>
<feature type="binding site" evidence="10">
    <location>
        <position position="129"/>
    </location>
    <ligand>
        <name>ATP</name>
        <dbReference type="ChEBI" id="CHEBI:30616"/>
    </ligand>
</feature>
<dbReference type="Pfam" id="PF20258">
    <property type="entry name" value="tRNA_Me_trans_C"/>
    <property type="match status" value="1"/>
</dbReference>
<name>A0A0P6YDR1_9CHLR</name>
<dbReference type="GO" id="GO:0002143">
    <property type="term" value="P:tRNA wobble position uridine thiolation"/>
    <property type="evidence" value="ECO:0007669"/>
    <property type="project" value="TreeGrafter"/>
</dbReference>
<comment type="caution">
    <text evidence="10">Lacks conserved residue(s) required for the propagation of feature annotation.</text>
</comment>
<dbReference type="NCBIfam" id="NF001138">
    <property type="entry name" value="PRK00143.1"/>
    <property type="match status" value="1"/>
</dbReference>
<proteinExistence type="inferred from homology"/>
<evidence type="ECO:0000256" key="2">
    <source>
        <dbReference type="ARBA" id="ARBA00022679"/>
    </source>
</evidence>
<evidence type="ECO:0000259" key="12">
    <source>
        <dbReference type="Pfam" id="PF20259"/>
    </source>
</evidence>
<keyword evidence="5 10" id="KW-0067">ATP-binding</keyword>
<dbReference type="CDD" id="cd01998">
    <property type="entry name" value="MnmA_TRMU-like"/>
    <property type="match status" value="1"/>
</dbReference>
<evidence type="ECO:0000313" key="14">
    <source>
        <dbReference type="Proteomes" id="UP000050544"/>
    </source>
</evidence>
<evidence type="ECO:0000256" key="4">
    <source>
        <dbReference type="ARBA" id="ARBA00022741"/>
    </source>
</evidence>
<dbReference type="EMBL" id="LGKO01000004">
    <property type="protein sequence ID" value="KPL83137.1"/>
    <property type="molecule type" value="Genomic_DNA"/>
</dbReference>